<evidence type="ECO:0000259" key="4">
    <source>
        <dbReference type="PROSITE" id="PS50932"/>
    </source>
</evidence>
<dbReference type="AlphaFoldDB" id="A0A6M4YB25"/>
<dbReference type="GO" id="GO:0003700">
    <property type="term" value="F:DNA-binding transcription factor activity"/>
    <property type="evidence" value="ECO:0007669"/>
    <property type="project" value="TreeGrafter"/>
</dbReference>
<accession>A0A6M4YB25</accession>
<reference evidence="5 6" key="1">
    <citation type="submission" date="2019-03" db="EMBL/GenBank/DDBJ databases">
        <title>Novel transposon Tn6433 accelerates the dissemination of tet(E) in Aeromonas from aerobic biofilm under oxytetracycline stress.</title>
        <authorList>
            <person name="Shi Y."/>
            <person name="Tian Z."/>
            <person name="Zhang Y."/>
            <person name="Zhang H."/>
            <person name="Yang M."/>
        </authorList>
    </citation>
    <scope>NUCLEOTIDE SEQUENCE [LARGE SCALE GENOMIC DNA]</scope>
    <source>
        <strain evidence="5 6">T0.1-19</strain>
    </source>
</reference>
<dbReference type="EMBL" id="CP038441">
    <property type="protein sequence ID" value="QJT22299.1"/>
    <property type="molecule type" value="Genomic_DNA"/>
</dbReference>
<dbReference type="RefSeq" id="WP_171276322.1">
    <property type="nucleotide sequence ID" value="NZ_CAWPJG010000001.1"/>
</dbReference>
<dbReference type="PANTHER" id="PTHR30146:SF109">
    <property type="entry name" value="HTH-TYPE TRANSCRIPTIONAL REGULATOR GALS"/>
    <property type="match status" value="1"/>
</dbReference>
<dbReference type="PANTHER" id="PTHR30146">
    <property type="entry name" value="LACI-RELATED TRANSCRIPTIONAL REPRESSOR"/>
    <property type="match status" value="1"/>
</dbReference>
<evidence type="ECO:0000256" key="1">
    <source>
        <dbReference type="ARBA" id="ARBA00023015"/>
    </source>
</evidence>
<dbReference type="InterPro" id="IPR000843">
    <property type="entry name" value="HTH_LacI"/>
</dbReference>
<organism evidence="5 6">
    <name type="scientific">Aeromonas media</name>
    <dbReference type="NCBI Taxonomy" id="651"/>
    <lineage>
        <taxon>Bacteria</taxon>
        <taxon>Pseudomonadati</taxon>
        <taxon>Pseudomonadota</taxon>
        <taxon>Gammaproteobacteria</taxon>
        <taxon>Aeromonadales</taxon>
        <taxon>Aeromonadaceae</taxon>
        <taxon>Aeromonas</taxon>
    </lineage>
</organism>
<dbReference type="PROSITE" id="PS50932">
    <property type="entry name" value="HTH_LACI_2"/>
    <property type="match status" value="1"/>
</dbReference>
<feature type="domain" description="HTH lacI-type" evidence="4">
    <location>
        <begin position="11"/>
        <end position="65"/>
    </location>
</feature>
<dbReference type="SMART" id="SM00354">
    <property type="entry name" value="HTH_LACI"/>
    <property type="match status" value="1"/>
</dbReference>
<dbReference type="SUPFAM" id="SSF47413">
    <property type="entry name" value="lambda repressor-like DNA-binding domains"/>
    <property type="match status" value="1"/>
</dbReference>
<dbReference type="Proteomes" id="UP000501427">
    <property type="component" value="Chromosome"/>
</dbReference>
<keyword evidence="1" id="KW-0805">Transcription regulation</keyword>
<evidence type="ECO:0000313" key="5">
    <source>
        <dbReference type="EMBL" id="QJT22299.1"/>
    </source>
</evidence>
<evidence type="ECO:0000256" key="2">
    <source>
        <dbReference type="ARBA" id="ARBA00023125"/>
    </source>
</evidence>
<dbReference type="InterPro" id="IPR046335">
    <property type="entry name" value="LacI/GalR-like_sensor"/>
</dbReference>
<dbReference type="Gene3D" id="3.40.50.2300">
    <property type="match status" value="2"/>
</dbReference>
<dbReference type="InterPro" id="IPR010982">
    <property type="entry name" value="Lambda_DNA-bd_dom_sf"/>
</dbReference>
<dbReference type="Pfam" id="PF00356">
    <property type="entry name" value="LacI"/>
    <property type="match status" value="1"/>
</dbReference>
<dbReference type="Gene3D" id="1.10.260.40">
    <property type="entry name" value="lambda repressor-like DNA-binding domains"/>
    <property type="match status" value="1"/>
</dbReference>
<dbReference type="CDD" id="cd01392">
    <property type="entry name" value="HTH_LacI"/>
    <property type="match status" value="1"/>
</dbReference>
<dbReference type="SUPFAM" id="SSF53822">
    <property type="entry name" value="Periplasmic binding protein-like I"/>
    <property type="match status" value="1"/>
</dbReference>
<name>A0A6M4YB25_AERME</name>
<dbReference type="CDD" id="cd06284">
    <property type="entry name" value="PBP1_LacI-like"/>
    <property type="match status" value="1"/>
</dbReference>
<proteinExistence type="predicted"/>
<dbReference type="GO" id="GO:0000976">
    <property type="term" value="F:transcription cis-regulatory region binding"/>
    <property type="evidence" value="ECO:0007669"/>
    <property type="project" value="TreeGrafter"/>
</dbReference>
<protein>
    <submittedName>
        <fullName evidence="5">LacI family transcriptional regulator</fullName>
    </submittedName>
</protein>
<dbReference type="Pfam" id="PF13377">
    <property type="entry name" value="Peripla_BP_3"/>
    <property type="match status" value="1"/>
</dbReference>
<evidence type="ECO:0000256" key="3">
    <source>
        <dbReference type="ARBA" id="ARBA00023163"/>
    </source>
</evidence>
<keyword evidence="3" id="KW-0804">Transcription</keyword>
<gene>
    <name evidence="5" type="ORF">E4184_13325</name>
</gene>
<dbReference type="InterPro" id="IPR028082">
    <property type="entry name" value="Peripla_BP_I"/>
</dbReference>
<sequence>MSRSPAPVNPVSMAAVAARAGVSVATVSRVLNHQEGVTGKTQAKVNRAVEELGYRVNQLANSLRTARSWLLLIMVPDLGNPFYIEIVRGIDRVARQHGYFVLLCDTGADPGRERSAFELLRTHRADGAICLDPDSIQQGLSQEINALPWIACCEFDPAMPVPYVGIDNQGAAAEAIRYLLSRGHSRIALIGADPAYLYARQREAGVRQALAEAGLALADEWNIRVTSLSFLAGAEAAQQLLDCPQRPTAIFAVADALAIGLMHRLQEAGLRIPDDVAIMGFDDIPMAAQLNPPLTTMAQPMEELGAEAAQLLLQRLNTPDTPLVGRLLPHRLVSRASA</sequence>
<keyword evidence="2" id="KW-0238">DNA-binding</keyword>
<evidence type="ECO:0000313" key="6">
    <source>
        <dbReference type="Proteomes" id="UP000501427"/>
    </source>
</evidence>